<evidence type="ECO:0000313" key="1">
    <source>
        <dbReference type="Proteomes" id="UP000887565"/>
    </source>
</evidence>
<dbReference type="WBParaSite" id="nRc.2.0.1.t05496-RA">
    <property type="protein sequence ID" value="nRc.2.0.1.t05496-RA"/>
    <property type="gene ID" value="nRc.2.0.1.g05496"/>
</dbReference>
<evidence type="ECO:0000313" key="2">
    <source>
        <dbReference type="WBParaSite" id="nRc.2.0.1.t05496-RA"/>
    </source>
</evidence>
<name>A0A915HVX7_ROMCU</name>
<sequence>MQIKELDDQPSRADICIAVERHKEEESDMLASNNEPSPSNLVVNLHNYLVSEGPDAQARRLLTPSTAQEDLHRDPA</sequence>
<keyword evidence="1" id="KW-1185">Reference proteome</keyword>
<accession>A0A915HVX7</accession>
<dbReference type="AlphaFoldDB" id="A0A915HVX7"/>
<reference evidence="2" key="1">
    <citation type="submission" date="2022-11" db="UniProtKB">
        <authorList>
            <consortium name="WormBaseParasite"/>
        </authorList>
    </citation>
    <scope>IDENTIFICATION</scope>
</reference>
<organism evidence="1 2">
    <name type="scientific">Romanomermis culicivorax</name>
    <name type="common">Nematode worm</name>
    <dbReference type="NCBI Taxonomy" id="13658"/>
    <lineage>
        <taxon>Eukaryota</taxon>
        <taxon>Metazoa</taxon>
        <taxon>Ecdysozoa</taxon>
        <taxon>Nematoda</taxon>
        <taxon>Enoplea</taxon>
        <taxon>Dorylaimia</taxon>
        <taxon>Mermithida</taxon>
        <taxon>Mermithoidea</taxon>
        <taxon>Mermithidae</taxon>
        <taxon>Romanomermis</taxon>
    </lineage>
</organism>
<dbReference type="Proteomes" id="UP000887565">
    <property type="component" value="Unplaced"/>
</dbReference>
<proteinExistence type="predicted"/>
<protein>
    <submittedName>
        <fullName evidence="2">Uncharacterized protein</fullName>
    </submittedName>
</protein>